<dbReference type="InterPro" id="IPR032675">
    <property type="entry name" value="LRR_dom_sf"/>
</dbReference>
<dbReference type="Gene3D" id="1.20.1280.50">
    <property type="match status" value="1"/>
</dbReference>
<dbReference type="OrthoDB" id="2269034at2759"/>
<comment type="caution">
    <text evidence="1">The sequence shown here is derived from an EMBL/GenBank/DDBJ whole genome shotgun (WGS) entry which is preliminary data.</text>
</comment>
<sequence>MSNAGTLRMQVFDLASAIARQEQLLDDMRTRLRELQSQLDSVIYPVLTLPPEITSEIFVYCLPAKRVWDVVNMEEAPLLLTHICRAWRQIAIATPQLWTSLLIYRANSLLQLDEIVKTWFQRARKCPLSVSIHGCLVEIGAFHDFMKTFQQHSQGMRSLELQTGVGDFWAMDSHFLELPLLQKLSIRFLAQEEDLDDENDPVTMFNNVPMLHEVLMGEIPPSFIALPWQQLTKFTGELYSVEYCLEALVLMPTIIECAFSVFGPENGGADGLEVVSHPNLRHLTLFESMSDLGARATSPYILTLLTLPALQTLEIQGVEDFDEVELNSFLLRSSPPLQKLAVRPLNLPGGTELQIDTPFTTLGLTELEIWYPYDDFIDLFFDYFGQVPSFLPQLQKLSFPGCRFEDREADVGDILRVAAGPITKRRAILAGCAQLQSFHVVRETPRGAYLCMIYPENLLLPFRKLKASGMDVYIQVGTEKRSAV</sequence>
<dbReference type="Proteomes" id="UP000620124">
    <property type="component" value="Unassembled WGS sequence"/>
</dbReference>
<keyword evidence="2" id="KW-1185">Reference proteome</keyword>
<gene>
    <name evidence="1" type="ORF">MVEN_01202800</name>
</gene>
<dbReference type="Gene3D" id="3.80.10.10">
    <property type="entry name" value="Ribonuclease Inhibitor"/>
    <property type="match status" value="1"/>
</dbReference>
<name>A0A8H6Y669_9AGAR</name>
<proteinExistence type="predicted"/>
<reference evidence="1" key="1">
    <citation type="submission" date="2020-05" db="EMBL/GenBank/DDBJ databases">
        <title>Mycena genomes resolve the evolution of fungal bioluminescence.</title>
        <authorList>
            <person name="Tsai I.J."/>
        </authorList>
    </citation>
    <scope>NUCLEOTIDE SEQUENCE</scope>
    <source>
        <strain evidence="1">CCC161011</strain>
    </source>
</reference>
<organism evidence="1 2">
    <name type="scientific">Mycena venus</name>
    <dbReference type="NCBI Taxonomy" id="2733690"/>
    <lineage>
        <taxon>Eukaryota</taxon>
        <taxon>Fungi</taxon>
        <taxon>Dikarya</taxon>
        <taxon>Basidiomycota</taxon>
        <taxon>Agaricomycotina</taxon>
        <taxon>Agaricomycetes</taxon>
        <taxon>Agaricomycetidae</taxon>
        <taxon>Agaricales</taxon>
        <taxon>Marasmiineae</taxon>
        <taxon>Mycenaceae</taxon>
        <taxon>Mycena</taxon>
    </lineage>
</organism>
<evidence type="ECO:0000313" key="1">
    <source>
        <dbReference type="EMBL" id="KAF7352385.1"/>
    </source>
</evidence>
<evidence type="ECO:0000313" key="2">
    <source>
        <dbReference type="Proteomes" id="UP000620124"/>
    </source>
</evidence>
<dbReference type="EMBL" id="JACAZI010000009">
    <property type="protein sequence ID" value="KAF7352385.1"/>
    <property type="molecule type" value="Genomic_DNA"/>
</dbReference>
<dbReference type="SUPFAM" id="SSF52047">
    <property type="entry name" value="RNI-like"/>
    <property type="match status" value="1"/>
</dbReference>
<dbReference type="AlphaFoldDB" id="A0A8H6Y669"/>
<protein>
    <submittedName>
        <fullName evidence="1">F-box domain-containing protein</fullName>
    </submittedName>
</protein>
<accession>A0A8H6Y669</accession>